<organism evidence="2 3">
    <name type="scientific">Asparagus officinalis</name>
    <name type="common">Garden asparagus</name>
    <dbReference type="NCBI Taxonomy" id="4686"/>
    <lineage>
        <taxon>Eukaryota</taxon>
        <taxon>Viridiplantae</taxon>
        <taxon>Streptophyta</taxon>
        <taxon>Embryophyta</taxon>
        <taxon>Tracheophyta</taxon>
        <taxon>Spermatophyta</taxon>
        <taxon>Magnoliopsida</taxon>
        <taxon>Liliopsida</taxon>
        <taxon>Asparagales</taxon>
        <taxon>Asparagaceae</taxon>
        <taxon>Asparagoideae</taxon>
        <taxon>Asparagus</taxon>
    </lineage>
</organism>
<feature type="compositionally biased region" description="Pro residues" evidence="1">
    <location>
        <begin position="34"/>
        <end position="54"/>
    </location>
</feature>
<name>A0A5P1FG90_ASPOF</name>
<keyword evidence="3" id="KW-1185">Reference proteome</keyword>
<sequence length="181" mass="19730">MQKILIPAHIIPWPPHTQIIEVKYDIIAPALTSPTPPPRSSSSPPPPPTPPASPGTPRTSPAASTSARVRDDRRQVVRTRAGRREADAPVASSVGRQVRAQVGGDSGLMFKERVRGQDQLAVGNASGARFRKVRPYGLWLLLKGVGMKLLLPVSRVESPKKNVAVKFEAMASSRNKRKRRK</sequence>
<dbReference type="Gramene" id="ONK77122">
    <property type="protein sequence ID" value="ONK77122"/>
    <property type="gene ID" value="A4U43_C02F3320"/>
</dbReference>
<feature type="region of interest" description="Disordered" evidence="1">
    <location>
        <begin position="30"/>
        <end position="93"/>
    </location>
</feature>
<reference evidence="3" key="1">
    <citation type="journal article" date="2017" name="Nat. Commun.">
        <title>The asparagus genome sheds light on the origin and evolution of a young Y chromosome.</title>
        <authorList>
            <person name="Harkess A."/>
            <person name="Zhou J."/>
            <person name="Xu C."/>
            <person name="Bowers J.E."/>
            <person name="Van der Hulst R."/>
            <person name="Ayyampalayam S."/>
            <person name="Mercati F."/>
            <person name="Riccardi P."/>
            <person name="McKain M.R."/>
            <person name="Kakrana A."/>
            <person name="Tang H."/>
            <person name="Ray J."/>
            <person name="Groenendijk J."/>
            <person name="Arikit S."/>
            <person name="Mathioni S.M."/>
            <person name="Nakano M."/>
            <person name="Shan H."/>
            <person name="Telgmann-Rauber A."/>
            <person name="Kanno A."/>
            <person name="Yue Z."/>
            <person name="Chen H."/>
            <person name="Li W."/>
            <person name="Chen Y."/>
            <person name="Xu X."/>
            <person name="Zhang Y."/>
            <person name="Luo S."/>
            <person name="Chen H."/>
            <person name="Gao J."/>
            <person name="Mao Z."/>
            <person name="Pires J.C."/>
            <person name="Luo M."/>
            <person name="Kudrna D."/>
            <person name="Wing R.A."/>
            <person name="Meyers B.C."/>
            <person name="Yi K."/>
            <person name="Kong H."/>
            <person name="Lavrijsen P."/>
            <person name="Sunseri F."/>
            <person name="Falavigna A."/>
            <person name="Ye Y."/>
            <person name="Leebens-Mack J.H."/>
            <person name="Chen G."/>
        </authorList>
    </citation>
    <scope>NUCLEOTIDE SEQUENCE [LARGE SCALE GENOMIC DNA]</scope>
    <source>
        <strain evidence="3">cv. DH0086</strain>
    </source>
</reference>
<feature type="compositionally biased region" description="Low complexity" evidence="1">
    <location>
        <begin position="55"/>
        <end position="67"/>
    </location>
</feature>
<evidence type="ECO:0000256" key="1">
    <source>
        <dbReference type="SAM" id="MobiDB-lite"/>
    </source>
</evidence>
<evidence type="ECO:0000313" key="3">
    <source>
        <dbReference type="Proteomes" id="UP000243459"/>
    </source>
</evidence>
<dbReference type="Proteomes" id="UP000243459">
    <property type="component" value="Chromosome 2"/>
</dbReference>
<dbReference type="AlphaFoldDB" id="A0A5P1FG90"/>
<proteinExistence type="predicted"/>
<dbReference type="EMBL" id="CM007382">
    <property type="protein sequence ID" value="ONK77122.1"/>
    <property type="molecule type" value="Genomic_DNA"/>
</dbReference>
<protein>
    <submittedName>
        <fullName evidence="2">Uncharacterized protein</fullName>
    </submittedName>
</protein>
<accession>A0A5P1FG90</accession>
<gene>
    <name evidence="2" type="ORF">A4U43_C02F3320</name>
</gene>
<evidence type="ECO:0000313" key="2">
    <source>
        <dbReference type="EMBL" id="ONK77122.1"/>
    </source>
</evidence>